<gene>
    <name evidence="1" type="ORF">KOW79_016142</name>
</gene>
<sequence length="105" mass="11634">MPTEVHDEDSVSLYFDYRGLLDAESLSKASMEREAKLSGQAADFLLPLNSVPAPCAPVYPLWHQHYDSSSRAAAYRGKLTVACIKAQSEAELPQPLLCSPPRYHK</sequence>
<protein>
    <submittedName>
        <fullName evidence="1">Uncharacterized protein</fullName>
    </submittedName>
</protein>
<organism evidence="1 2">
    <name type="scientific">Hemibagrus wyckioides</name>
    <dbReference type="NCBI Taxonomy" id="337641"/>
    <lineage>
        <taxon>Eukaryota</taxon>
        <taxon>Metazoa</taxon>
        <taxon>Chordata</taxon>
        <taxon>Craniata</taxon>
        <taxon>Vertebrata</taxon>
        <taxon>Euteleostomi</taxon>
        <taxon>Actinopterygii</taxon>
        <taxon>Neopterygii</taxon>
        <taxon>Teleostei</taxon>
        <taxon>Ostariophysi</taxon>
        <taxon>Siluriformes</taxon>
        <taxon>Bagridae</taxon>
        <taxon>Hemibagrus</taxon>
    </lineage>
</organism>
<evidence type="ECO:0000313" key="2">
    <source>
        <dbReference type="Proteomes" id="UP000824219"/>
    </source>
</evidence>
<name>A0A9D3ND78_9TELE</name>
<dbReference type="Proteomes" id="UP000824219">
    <property type="component" value="Linkage Group LG19"/>
</dbReference>
<dbReference type="EMBL" id="JAHKSW010000019">
    <property type="protein sequence ID" value="KAG7320289.1"/>
    <property type="molecule type" value="Genomic_DNA"/>
</dbReference>
<proteinExistence type="predicted"/>
<keyword evidence="2" id="KW-1185">Reference proteome</keyword>
<evidence type="ECO:0000313" key="1">
    <source>
        <dbReference type="EMBL" id="KAG7320289.1"/>
    </source>
</evidence>
<comment type="caution">
    <text evidence="1">The sequence shown here is derived from an EMBL/GenBank/DDBJ whole genome shotgun (WGS) entry which is preliminary data.</text>
</comment>
<dbReference type="AlphaFoldDB" id="A0A9D3ND78"/>
<accession>A0A9D3ND78</accession>
<reference evidence="1 2" key="1">
    <citation type="submission" date="2021-06" db="EMBL/GenBank/DDBJ databases">
        <title>Chromosome-level genome assembly of the red-tail catfish (Hemibagrus wyckioides).</title>
        <authorList>
            <person name="Shao F."/>
        </authorList>
    </citation>
    <scope>NUCLEOTIDE SEQUENCE [LARGE SCALE GENOMIC DNA]</scope>
    <source>
        <strain evidence="1">EC202008001</strain>
        <tissue evidence="1">Blood</tissue>
    </source>
</reference>